<dbReference type="InterPro" id="IPR000160">
    <property type="entry name" value="GGDEF_dom"/>
</dbReference>
<dbReference type="InterPro" id="IPR050469">
    <property type="entry name" value="Diguanylate_Cyclase"/>
</dbReference>
<dbReference type="Proteomes" id="UP000652567">
    <property type="component" value="Unassembled WGS sequence"/>
</dbReference>
<dbReference type="InterPro" id="IPR029787">
    <property type="entry name" value="Nucleotide_cyclase"/>
</dbReference>
<evidence type="ECO:0000313" key="7">
    <source>
        <dbReference type="Proteomes" id="UP000652567"/>
    </source>
</evidence>
<comment type="cofactor">
    <cofactor evidence="1">
        <name>Mg(2+)</name>
        <dbReference type="ChEBI" id="CHEBI:18420"/>
    </cofactor>
</comment>
<feature type="transmembrane region" description="Helical" evidence="4">
    <location>
        <begin position="41"/>
        <end position="61"/>
    </location>
</feature>
<dbReference type="Gene3D" id="3.30.70.270">
    <property type="match status" value="1"/>
</dbReference>
<feature type="transmembrane region" description="Helical" evidence="4">
    <location>
        <begin position="68"/>
        <end position="89"/>
    </location>
</feature>
<organism evidence="6 7">
    <name type="scientific">Cellvibrio polysaccharolyticus</name>
    <dbReference type="NCBI Taxonomy" id="2082724"/>
    <lineage>
        <taxon>Bacteria</taxon>
        <taxon>Pseudomonadati</taxon>
        <taxon>Pseudomonadota</taxon>
        <taxon>Gammaproteobacteria</taxon>
        <taxon>Cellvibrionales</taxon>
        <taxon>Cellvibrionaceae</taxon>
        <taxon>Cellvibrio</taxon>
    </lineage>
</organism>
<feature type="transmembrane region" description="Helical" evidence="4">
    <location>
        <begin position="162"/>
        <end position="180"/>
    </location>
</feature>
<comment type="caution">
    <text evidence="6">The sequence shown here is derived from an EMBL/GenBank/DDBJ whole genome shotgun (WGS) entry which is preliminary data.</text>
</comment>
<dbReference type="NCBIfam" id="TIGR00254">
    <property type="entry name" value="GGDEF"/>
    <property type="match status" value="1"/>
</dbReference>
<dbReference type="SMART" id="SM00267">
    <property type="entry name" value="GGDEF"/>
    <property type="match status" value="1"/>
</dbReference>
<protein>
    <recommendedName>
        <fullName evidence="2">diguanylate cyclase</fullName>
        <ecNumber evidence="2">2.7.7.65</ecNumber>
    </recommendedName>
</protein>
<dbReference type="GO" id="GO:0052621">
    <property type="term" value="F:diguanylate cyclase activity"/>
    <property type="evidence" value="ECO:0007669"/>
    <property type="project" value="UniProtKB-EC"/>
</dbReference>
<dbReference type="Pfam" id="PF00990">
    <property type="entry name" value="GGDEF"/>
    <property type="match status" value="1"/>
</dbReference>
<dbReference type="FunFam" id="3.30.70.270:FF:000001">
    <property type="entry name" value="Diguanylate cyclase domain protein"/>
    <property type="match status" value="1"/>
</dbReference>
<reference evidence="6" key="1">
    <citation type="submission" date="2018-07" db="EMBL/GenBank/DDBJ databases">
        <title>Genome assembly of strain Ka43.</title>
        <authorList>
            <person name="Kukolya J."/>
            <person name="Nagy I."/>
            <person name="Horvath B."/>
            <person name="Toth A."/>
        </authorList>
    </citation>
    <scope>NUCLEOTIDE SEQUENCE</scope>
    <source>
        <strain evidence="6">KB43</strain>
    </source>
</reference>
<evidence type="ECO:0000259" key="5">
    <source>
        <dbReference type="PROSITE" id="PS50887"/>
    </source>
</evidence>
<keyword evidence="4" id="KW-0472">Membrane</keyword>
<dbReference type="InterPro" id="IPR043128">
    <property type="entry name" value="Rev_trsase/Diguanyl_cyclase"/>
</dbReference>
<dbReference type="EC" id="2.7.7.65" evidence="2"/>
<feature type="transmembrane region" description="Helical" evidence="4">
    <location>
        <begin position="129"/>
        <end position="150"/>
    </location>
</feature>
<evidence type="ECO:0000313" key="6">
    <source>
        <dbReference type="EMBL" id="MBE8717759.1"/>
    </source>
</evidence>
<dbReference type="CDD" id="cd01949">
    <property type="entry name" value="GGDEF"/>
    <property type="match status" value="1"/>
</dbReference>
<dbReference type="PROSITE" id="PS50887">
    <property type="entry name" value="GGDEF"/>
    <property type="match status" value="1"/>
</dbReference>
<keyword evidence="4" id="KW-1133">Transmembrane helix</keyword>
<proteinExistence type="predicted"/>
<accession>A0A928V743</accession>
<feature type="domain" description="GGDEF" evidence="5">
    <location>
        <begin position="228"/>
        <end position="355"/>
    </location>
</feature>
<dbReference type="PANTHER" id="PTHR45138:SF9">
    <property type="entry name" value="DIGUANYLATE CYCLASE DGCM-RELATED"/>
    <property type="match status" value="1"/>
</dbReference>
<dbReference type="EMBL" id="PRDL01000001">
    <property type="protein sequence ID" value="MBE8717759.1"/>
    <property type="molecule type" value="Genomic_DNA"/>
</dbReference>
<name>A0A928V743_9GAMM</name>
<gene>
    <name evidence="6" type="ORF">C4F51_11250</name>
</gene>
<comment type="catalytic activity">
    <reaction evidence="3">
        <text>2 GTP = 3',3'-c-di-GMP + 2 diphosphate</text>
        <dbReference type="Rhea" id="RHEA:24898"/>
        <dbReference type="ChEBI" id="CHEBI:33019"/>
        <dbReference type="ChEBI" id="CHEBI:37565"/>
        <dbReference type="ChEBI" id="CHEBI:58805"/>
        <dbReference type="EC" id="2.7.7.65"/>
    </reaction>
</comment>
<sequence>MQNQSIDERAFYRGVLVWLTITGFFAVVASVLHYIEPEPELMDLIVPPIAALTNLGLAVWLMCRPKSILRVIYSALVTALLTLSLPAWFYSLRAQANPDILLIDIFPPISSLLIILIVLVMVMLPPRRAVPIIIAIWTLNALPILSYLLVHQDELWTARGQEMFVSYGLAILLLLVLIPFQQRARLQLERLRRDNSQMHRLAERDALTRQYNRWGGQQLLDEFMQSGARGSIIMLDIDHFKTINDTFGHQTGDSVLQQFSARVNDALRSDGYLIRWGGEEFLVLIHGIAEEDALAVAERLRDATGNKLFVPVGKLTVSGGVTSRRSNDTLESLIARADKALYQAKLNGRDQMVYY</sequence>
<evidence type="ECO:0000256" key="2">
    <source>
        <dbReference type="ARBA" id="ARBA00012528"/>
    </source>
</evidence>
<feature type="transmembrane region" description="Helical" evidence="4">
    <location>
        <begin position="12"/>
        <end position="35"/>
    </location>
</feature>
<dbReference type="RefSeq" id="WP_193909797.1">
    <property type="nucleotide sequence ID" value="NZ_PRDL01000001.1"/>
</dbReference>
<keyword evidence="7" id="KW-1185">Reference proteome</keyword>
<dbReference type="SUPFAM" id="SSF55073">
    <property type="entry name" value="Nucleotide cyclase"/>
    <property type="match status" value="1"/>
</dbReference>
<evidence type="ECO:0000256" key="3">
    <source>
        <dbReference type="ARBA" id="ARBA00034247"/>
    </source>
</evidence>
<keyword evidence="4" id="KW-0812">Transmembrane</keyword>
<feature type="transmembrane region" description="Helical" evidence="4">
    <location>
        <begin position="101"/>
        <end position="122"/>
    </location>
</feature>
<dbReference type="AlphaFoldDB" id="A0A928V743"/>
<evidence type="ECO:0000256" key="1">
    <source>
        <dbReference type="ARBA" id="ARBA00001946"/>
    </source>
</evidence>
<evidence type="ECO:0000256" key="4">
    <source>
        <dbReference type="SAM" id="Phobius"/>
    </source>
</evidence>
<dbReference type="PANTHER" id="PTHR45138">
    <property type="entry name" value="REGULATORY COMPONENTS OF SENSORY TRANSDUCTION SYSTEM"/>
    <property type="match status" value="1"/>
</dbReference>